<reference evidence="8 9" key="1">
    <citation type="submission" date="2016-03" db="EMBL/GenBank/DDBJ databases">
        <title>Whole genome sequencing of Grifola frondosa 9006-11.</title>
        <authorList>
            <person name="Min B."/>
            <person name="Park H."/>
            <person name="Kim J.-G."/>
            <person name="Cho H."/>
            <person name="Oh Y.-L."/>
            <person name="Kong W.-S."/>
            <person name="Choi I.-G."/>
        </authorList>
    </citation>
    <scope>NUCLEOTIDE SEQUENCE [LARGE SCALE GENOMIC DNA]</scope>
    <source>
        <strain evidence="8 9">9006-11</strain>
    </source>
</reference>
<dbReference type="GO" id="GO:0000179">
    <property type="term" value="F:rRNA (adenine-N6,N6-)-dimethyltransferase activity"/>
    <property type="evidence" value="ECO:0007669"/>
    <property type="project" value="TreeGrafter"/>
</dbReference>
<dbReference type="InterPro" id="IPR029063">
    <property type="entry name" value="SAM-dependent_MTases_sf"/>
</dbReference>
<dbReference type="GO" id="GO:0005759">
    <property type="term" value="C:mitochondrial matrix"/>
    <property type="evidence" value="ECO:0007669"/>
    <property type="project" value="TreeGrafter"/>
</dbReference>
<dbReference type="GO" id="GO:0006391">
    <property type="term" value="P:transcription initiation at mitochondrial promoter"/>
    <property type="evidence" value="ECO:0007669"/>
    <property type="project" value="TreeGrafter"/>
</dbReference>
<evidence type="ECO:0000256" key="5">
    <source>
        <dbReference type="ARBA" id="ARBA00022884"/>
    </source>
</evidence>
<dbReference type="SUPFAM" id="SSF53335">
    <property type="entry name" value="S-adenosyl-L-methionine-dependent methyltransferases"/>
    <property type="match status" value="1"/>
</dbReference>
<organism evidence="8 9">
    <name type="scientific">Grifola frondosa</name>
    <name type="common">Maitake</name>
    <name type="synonym">Polyporus frondosus</name>
    <dbReference type="NCBI Taxonomy" id="5627"/>
    <lineage>
        <taxon>Eukaryota</taxon>
        <taxon>Fungi</taxon>
        <taxon>Dikarya</taxon>
        <taxon>Basidiomycota</taxon>
        <taxon>Agaricomycotina</taxon>
        <taxon>Agaricomycetes</taxon>
        <taxon>Polyporales</taxon>
        <taxon>Grifolaceae</taxon>
        <taxon>Grifola</taxon>
    </lineage>
</organism>
<dbReference type="AlphaFoldDB" id="A0A1C7LUC6"/>
<dbReference type="Pfam" id="PF00398">
    <property type="entry name" value="RrnaAD"/>
    <property type="match status" value="1"/>
</dbReference>
<keyword evidence="4 7" id="KW-0949">S-adenosyl-L-methionine</keyword>
<keyword evidence="5" id="KW-0694">RNA-binding</keyword>
<keyword evidence="7" id="KW-0698">rRNA processing</keyword>
<name>A0A1C7LUC6_GRIFR</name>
<evidence type="ECO:0000256" key="7">
    <source>
        <dbReference type="RuleBase" id="RU362106"/>
    </source>
</evidence>
<dbReference type="InterPro" id="IPR023165">
    <property type="entry name" value="rRNA_Ade_diMease-like_C"/>
</dbReference>
<evidence type="ECO:0000313" key="8">
    <source>
        <dbReference type="EMBL" id="OBZ68250.1"/>
    </source>
</evidence>
<dbReference type="PANTHER" id="PTHR11727">
    <property type="entry name" value="DIMETHYLADENOSINE TRANSFERASE"/>
    <property type="match status" value="1"/>
</dbReference>
<keyword evidence="9" id="KW-1185">Reference proteome</keyword>
<dbReference type="EMBL" id="LUGG01000022">
    <property type="protein sequence ID" value="OBZ68250.1"/>
    <property type="molecule type" value="Genomic_DNA"/>
</dbReference>
<comment type="function">
    <text evidence="6">Mitochondrial transcription factor that confers selective promoter recognition on the core subunit of the yeast mitochondrial RNA polymerase. Interacts with DNA in a non-specific manner.</text>
</comment>
<comment type="subcellular location">
    <subcellularLocation>
        <location evidence="1">Mitochondrion</location>
    </subcellularLocation>
</comment>
<sequence>MFPSHIHPKDRVSICNPVTASKVAESFICGDSIAAGDNKIVIEAFPGPGALSRALLELPSSKIRKLIILEDNEHYLPYLRPLQEADPRVTVVPLSGFMWDTYFEIENMGLLEGVETVPWEGQQIHPHLHFISHLPHSIHGEQLIAQLYRHIPEHSWLYKYGRIPMSVIMGEWIWQRQSSSSGAASRCKVSVITEATAESKTSLDPALLLPYDDHFFPRTPRGAQERRPEVRRAGQPLIAANIIPYADQVIGKGMLDKWDYCLRRLFVQKSTPLKRAISSLAPGAQVLLKTLTDTNLPKEQRVDVMKKVRALTVADWALVMRAFDNWPFAPEACF</sequence>
<dbReference type="EC" id="2.1.1.-" evidence="7"/>
<proteinExistence type="inferred from homology"/>
<dbReference type="GO" id="GO:0003723">
    <property type="term" value="F:RNA binding"/>
    <property type="evidence" value="ECO:0007669"/>
    <property type="project" value="UniProtKB-KW"/>
</dbReference>
<dbReference type="Gene3D" id="3.40.50.150">
    <property type="entry name" value="Vaccinia Virus protein VP39"/>
    <property type="match status" value="1"/>
</dbReference>
<dbReference type="OMA" id="WDYVTKH"/>
<evidence type="ECO:0000256" key="4">
    <source>
        <dbReference type="ARBA" id="ARBA00022691"/>
    </source>
</evidence>
<evidence type="ECO:0000313" key="9">
    <source>
        <dbReference type="Proteomes" id="UP000092993"/>
    </source>
</evidence>
<comment type="caution">
    <text evidence="8">The sequence shown here is derived from an EMBL/GenBank/DDBJ whole genome shotgun (WGS) entry which is preliminary data.</text>
</comment>
<dbReference type="PANTHER" id="PTHR11727:SF17">
    <property type="entry name" value="DIMETHYLADENOSINE TRANSFERASE 1, MITOCHONDRIAL"/>
    <property type="match status" value="1"/>
</dbReference>
<evidence type="ECO:0000256" key="3">
    <source>
        <dbReference type="ARBA" id="ARBA00022679"/>
    </source>
</evidence>
<evidence type="ECO:0000256" key="6">
    <source>
        <dbReference type="ARBA" id="ARBA00024915"/>
    </source>
</evidence>
<dbReference type="InterPro" id="IPR001737">
    <property type="entry name" value="KsgA/Erm"/>
</dbReference>
<dbReference type="STRING" id="5627.A0A1C7LUC6"/>
<keyword evidence="3 7" id="KW-0808">Transferase</keyword>
<keyword evidence="2 7" id="KW-0489">Methyltransferase</keyword>
<dbReference type="Proteomes" id="UP000092993">
    <property type="component" value="Unassembled WGS sequence"/>
</dbReference>
<evidence type="ECO:0000256" key="1">
    <source>
        <dbReference type="ARBA" id="ARBA00004173"/>
    </source>
</evidence>
<accession>A0A1C7LUC6</accession>
<dbReference type="Gene3D" id="1.10.8.100">
    <property type="entry name" value="Ribosomal RNA adenine dimethylase-like, domain 2"/>
    <property type="match status" value="1"/>
</dbReference>
<dbReference type="OrthoDB" id="16079at2759"/>
<gene>
    <name evidence="8" type="primary">MTF1</name>
    <name evidence="8" type="ORF">A0H81_11968</name>
</gene>
<dbReference type="GO" id="GO:0034246">
    <property type="term" value="F:mitochondrial transcription factor activity"/>
    <property type="evidence" value="ECO:0007669"/>
    <property type="project" value="TreeGrafter"/>
</dbReference>
<evidence type="ECO:0000256" key="2">
    <source>
        <dbReference type="ARBA" id="ARBA00022603"/>
    </source>
</evidence>
<comment type="similarity">
    <text evidence="7">Belongs to the class I-like SAM-binding methyltransferase superfamily. rRNA adenine N(6)-methyltransferase family.</text>
</comment>
<protein>
    <recommendedName>
        <fullName evidence="7">rRNA adenine N(6)-methyltransferase</fullName>
        <ecNumber evidence="7">2.1.1.-</ecNumber>
    </recommendedName>
</protein>